<evidence type="ECO:0000259" key="9">
    <source>
        <dbReference type="PROSITE" id="PS50928"/>
    </source>
</evidence>
<feature type="transmembrane region" description="Helical" evidence="8">
    <location>
        <begin position="177"/>
        <end position="199"/>
    </location>
</feature>
<evidence type="ECO:0000256" key="5">
    <source>
        <dbReference type="ARBA" id="ARBA00022692"/>
    </source>
</evidence>
<dbReference type="InterPro" id="IPR000515">
    <property type="entry name" value="MetI-like"/>
</dbReference>
<sequence length="259" mass="27768">MKPSPIPSALLSSFTLLVCVYLVMPTLAVAPLSITRTDFVVFPPQGFSLRWYEELFISDAWRSAMKNSFITASLTTLLATPIGTLVALGMARLRGSLLQPVNVIVLLPIIVPSIVIAVAMYGLLARANLIGTIPGLVVAHTVLALPFVVINVAAIMRKVDHRIEQAARSLGATPLKAFRLVVLPQLMPGVAAGALFAFLISFDDIVIALFISGVGAVTLPVQMWSGIRFELSPVVAAASTVLLAISCLLMILLRWVRSR</sequence>
<dbReference type="PANTHER" id="PTHR43357:SF4">
    <property type="entry name" value="INNER MEMBRANE ABC TRANSPORTER PERMEASE PROTEIN YDCV"/>
    <property type="match status" value="1"/>
</dbReference>
<dbReference type="GO" id="GO:0055085">
    <property type="term" value="P:transmembrane transport"/>
    <property type="evidence" value="ECO:0007669"/>
    <property type="project" value="InterPro"/>
</dbReference>
<evidence type="ECO:0000256" key="6">
    <source>
        <dbReference type="ARBA" id="ARBA00022989"/>
    </source>
</evidence>
<dbReference type="Proteomes" id="UP000263993">
    <property type="component" value="Unassembled WGS sequence"/>
</dbReference>
<reference evidence="11" key="1">
    <citation type="submission" date="2018-08" db="EMBL/GenBank/DDBJ databases">
        <authorList>
            <person name="Kim S.-J."/>
            <person name="Jung G.-Y."/>
        </authorList>
    </citation>
    <scope>NUCLEOTIDE SEQUENCE [LARGE SCALE GENOMIC DNA]</scope>
    <source>
        <strain evidence="11">GY_H</strain>
    </source>
</reference>
<keyword evidence="5 8" id="KW-0812">Transmembrane</keyword>
<keyword evidence="7 8" id="KW-0472">Membrane</keyword>
<dbReference type="Gene3D" id="1.10.3720.10">
    <property type="entry name" value="MetI-like"/>
    <property type="match status" value="1"/>
</dbReference>
<feature type="transmembrane region" description="Helical" evidence="8">
    <location>
        <begin position="69"/>
        <end position="91"/>
    </location>
</feature>
<keyword evidence="4" id="KW-0997">Cell inner membrane</keyword>
<evidence type="ECO:0000256" key="8">
    <source>
        <dbReference type="RuleBase" id="RU363032"/>
    </source>
</evidence>
<feature type="transmembrane region" description="Helical" evidence="8">
    <location>
        <begin position="234"/>
        <end position="256"/>
    </location>
</feature>
<keyword evidence="3" id="KW-1003">Cell membrane</keyword>
<evidence type="ECO:0000256" key="7">
    <source>
        <dbReference type="ARBA" id="ARBA00023136"/>
    </source>
</evidence>
<feature type="transmembrane region" description="Helical" evidence="8">
    <location>
        <begin position="103"/>
        <end position="124"/>
    </location>
</feature>
<dbReference type="SUPFAM" id="SSF161098">
    <property type="entry name" value="MetI-like"/>
    <property type="match status" value="1"/>
</dbReference>
<dbReference type="EMBL" id="QRGO01000002">
    <property type="protein sequence ID" value="RDV02250.1"/>
    <property type="molecule type" value="Genomic_DNA"/>
</dbReference>
<evidence type="ECO:0000256" key="3">
    <source>
        <dbReference type="ARBA" id="ARBA00022475"/>
    </source>
</evidence>
<feature type="domain" description="ABC transmembrane type-1" evidence="9">
    <location>
        <begin position="65"/>
        <end position="253"/>
    </location>
</feature>
<keyword evidence="6 8" id="KW-1133">Transmembrane helix</keyword>
<name>A0A371B3X8_9BRAD</name>
<evidence type="ECO:0000313" key="11">
    <source>
        <dbReference type="Proteomes" id="UP000263993"/>
    </source>
</evidence>
<dbReference type="AlphaFoldDB" id="A0A371B3X8"/>
<keyword evidence="2 8" id="KW-0813">Transport</keyword>
<dbReference type="PANTHER" id="PTHR43357">
    <property type="entry name" value="INNER MEMBRANE ABC TRANSPORTER PERMEASE PROTEIN YDCV"/>
    <property type="match status" value="1"/>
</dbReference>
<comment type="caution">
    <text evidence="10">The sequence shown here is derived from an EMBL/GenBank/DDBJ whole genome shotgun (WGS) entry which is preliminary data.</text>
</comment>
<dbReference type="PROSITE" id="PS50928">
    <property type="entry name" value="ABC_TM1"/>
    <property type="match status" value="1"/>
</dbReference>
<comment type="similarity">
    <text evidence="8">Belongs to the binding-protein-dependent transport system permease family.</text>
</comment>
<keyword evidence="11" id="KW-1185">Reference proteome</keyword>
<dbReference type="InterPro" id="IPR035906">
    <property type="entry name" value="MetI-like_sf"/>
</dbReference>
<organism evidence="10 11">
    <name type="scientific">Undibacter mobilis</name>
    <dbReference type="NCBI Taxonomy" id="2292256"/>
    <lineage>
        <taxon>Bacteria</taxon>
        <taxon>Pseudomonadati</taxon>
        <taxon>Pseudomonadota</taxon>
        <taxon>Alphaproteobacteria</taxon>
        <taxon>Hyphomicrobiales</taxon>
        <taxon>Nitrobacteraceae</taxon>
        <taxon>Undibacter</taxon>
    </lineage>
</organism>
<dbReference type="GO" id="GO:0005886">
    <property type="term" value="C:plasma membrane"/>
    <property type="evidence" value="ECO:0007669"/>
    <property type="project" value="UniProtKB-SubCell"/>
</dbReference>
<dbReference type="RefSeq" id="WP_115518372.1">
    <property type="nucleotide sequence ID" value="NZ_QRGO01000002.1"/>
</dbReference>
<proteinExistence type="inferred from homology"/>
<accession>A0A371B3X8</accession>
<evidence type="ECO:0000256" key="2">
    <source>
        <dbReference type="ARBA" id="ARBA00022448"/>
    </source>
</evidence>
<gene>
    <name evidence="10" type="ORF">DXH78_16805</name>
</gene>
<evidence type="ECO:0000256" key="4">
    <source>
        <dbReference type="ARBA" id="ARBA00022519"/>
    </source>
</evidence>
<dbReference type="OrthoDB" id="9815533at2"/>
<evidence type="ECO:0000256" key="1">
    <source>
        <dbReference type="ARBA" id="ARBA00004429"/>
    </source>
</evidence>
<evidence type="ECO:0000313" key="10">
    <source>
        <dbReference type="EMBL" id="RDV02250.1"/>
    </source>
</evidence>
<protein>
    <submittedName>
        <fullName evidence="10">ABC transporter permease</fullName>
    </submittedName>
</protein>
<feature type="transmembrane region" description="Helical" evidence="8">
    <location>
        <begin position="136"/>
        <end position="156"/>
    </location>
</feature>
<feature type="transmembrane region" description="Helical" evidence="8">
    <location>
        <begin position="205"/>
        <end position="227"/>
    </location>
</feature>
<dbReference type="Pfam" id="PF00528">
    <property type="entry name" value="BPD_transp_1"/>
    <property type="match status" value="1"/>
</dbReference>
<comment type="subcellular location">
    <subcellularLocation>
        <location evidence="1">Cell inner membrane</location>
        <topology evidence="1">Multi-pass membrane protein</topology>
    </subcellularLocation>
    <subcellularLocation>
        <location evidence="8">Cell membrane</location>
        <topology evidence="8">Multi-pass membrane protein</topology>
    </subcellularLocation>
</comment>
<dbReference type="CDD" id="cd06261">
    <property type="entry name" value="TM_PBP2"/>
    <property type="match status" value="1"/>
</dbReference>